<evidence type="ECO:0000313" key="6">
    <source>
        <dbReference type="EMBL" id="GEW17323.1"/>
    </source>
</evidence>
<feature type="compositionally biased region" description="Polar residues" evidence="4">
    <location>
        <begin position="2064"/>
        <end position="2073"/>
    </location>
</feature>
<evidence type="ECO:0000256" key="3">
    <source>
        <dbReference type="SAM" id="Coils"/>
    </source>
</evidence>
<organism evidence="6">
    <name type="scientific">Tanacetum cinerariifolium</name>
    <name type="common">Dalmatian daisy</name>
    <name type="synonym">Chrysanthemum cinerariifolium</name>
    <dbReference type="NCBI Taxonomy" id="118510"/>
    <lineage>
        <taxon>Eukaryota</taxon>
        <taxon>Viridiplantae</taxon>
        <taxon>Streptophyta</taxon>
        <taxon>Embryophyta</taxon>
        <taxon>Tracheophyta</taxon>
        <taxon>Spermatophyta</taxon>
        <taxon>Magnoliopsida</taxon>
        <taxon>eudicotyledons</taxon>
        <taxon>Gunneridae</taxon>
        <taxon>Pentapetalae</taxon>
        <taxon>asterids</taxon>
        <taxon>campanulids</taxon>
        <taxon>Asterales</taxon>
        <taxon>Asteraceae</taxon>
        <taxon>Asteroideae</taxon>
        <taxon>Anthemideae</taxon>
        <taxon>Anthemidinae</taxon>
        <taxon>Tanacetum</taxon>
    </lineage>
</organism>
<feature type="region of interest" description="Disordered" evidence="4">
    <location>
        <begin position="308"/>
        <end position="355"/>
    </location>
</feature>
<dbReference type="Pfam" id="PF00665">
    <property type="entry name" value="rve"/>
    <property type="match status" value="1"/>
</dbReference>
<dbReference type="EMBL" id="BKCJ010047865">
    <property type="protein sequence ID" value="GEW17323.1"/>
    <property type="molecule type" value="Genomic_DNA"/>
</dbReference>
<feature type="region of interest" description="Disordered" evidence="4">
    <location>
        <begin position="2019"/>
        <end position="2083"/>
    </location>
</feature>
<dbReference type="SUPFAM" id="SSF56672">
    <property type="entry name" value="DNA/RNA polymerases"/>
    <property type="match status" value="2"/>
</dbReference>
<dbReference type="InterPro" id="IPR001584">
    <property type="entry name" value="Integrase_cat-core"/>
</dbReference>
<dbReference type="GO" id="GO:0046872">
    <property type="term" value="F:metal ion binding"/>
    <property type="evidence" value="ECO:0007669"/>
    <property type="project" value="UniProtKB-KW"/>
</dbReference>
<feature type="region of interest" description="Disordered" evidence="4">
    <location>
        <begin position="1582"/>
        <end position="1682"/>
    </location>
</feature>
<dbReference type="Gene3D" id="3.10.10.10">
    <property type="entry name" value="HIV Type 1 Reverse Transcriptase, subunit A, domain 1"/>
    <property type="match status" value="1"/>
</dbReference>
<protein>
    <submittedName>
        <fullName evidence="6">Retrovirus-related Pol polyprotein from transposon TNT 1-94</fullName>
    </submittedName>
</protein>
<evidence type="ECO:0000256" key="4">
    <source>
        <dbReference type="SAM" id="MobiDB-lite"/>
    </source>
</evidence>
<dbReference type="InterPro" id="IPR013103">
    <property type="entry name" value="RVT_2"/>
</dbReference>
<dbReference type="Pfam" id="PF07727">
    <property type="entry name" value="RVT_2"/>
    <property type="match status" value="1"/>
</dbReference>
<evidence type="ECO:0000256" key="1">
    <source>
        <dbReference type="ARBA" id="ARBA00022723"/>
    </source>
</evidence>
<dbReference type="GO" id="GO:0016787">
    <property type="term" value="F:hydrolase activity"/>
    <property type="evidence" value="ECO:0007669"/>
    <property type="project" value="UniProtKB-KW"/>
</dbReference>
<keyword evidence="2" id="KW-0378">Hydrolase</keyword>
<dbReference type="GO" id="GO:0015074">
    <property type="term" value="P:DNA integration"/>
    <property type="evidence" value="ECO:0007669"/>
    <property type="project" value="InterPro"/>
</dbReference>
<dbReference type="SUPFAM" id="SSF53098">
    <property type="entry name" value="Ribonuclease H-like"/>
    <property type="match status" value="1"/>
</dbReference>
<comment type="caution">
    <text evidence="6">The sequence shown here is derived from an EMBL/GenBank/DDBJ whole genome shotgun (WGS) entry which is preliminary data.</text>
</comment>
<dbReference type="InterPro" id="IPR025724">
    <property type="entry name" value="GAG-pre-integrase_dom"/>
</dbReference>
<evidence type="ECO:0000259" key="5">
    <source>
        <dbReference type="PROSITE" id="PS50994"/>
    </source>
</evidence>
<keyword evidence="1" id="KW-0479">Metal-binding</keyword>
<feature type="domain" description="Integrase catalytic" evidence="5">
    <location>
        <begin position="512"/>
        <end position="677"/>
    </location>
</feature>
<feature type="compositionally biased region" description="Low complexity" evidence="4">
    <location>
        <begin position="2074"/>
        <end position="2083"/>
    </location>
</feature>
<dbReference type="CDD" id="cd09272">
    <property type="entry name" value="RNase_HI_RT_Ty1"/>
    <property type="match status" value="1"/>
</dbReference>
<accession>A0A699GSV2</accession>
<dbReference type="InterPro" id="IPR039537">
    <property type="entry name" value="Retrotran_Ty1/copia-like"/>
</dbReference>
<proteinExistence type="predicted"/>
<dbReference type="PROSITE" id="PS50994">
    <property type="entry name" value="INTEGRASE"/>
    <property type="match status" value="1"/>
</dbReference>
<dbReference type="PANTHER" id="PTHR42648">
    <property type="entry name" value="TRANSPOSASE, PUTATIVE-RELATED"/>
    <property type="match status" value="1"/>
</dbReference>
<evidence type="ECO:0000256" key="2">
    <source>
        <dbReference type="ARBA" id="ARBA00022801"/>
    </source>
</evidence>
<feature type="compositionally biased region" description="Low complexity" evidence="4">
    <location>
        <begin position="1620"/>
        <end position="1643"/>
    </location>
</feature>
<dbReference type="InterPro" id="IPR012337">
    <property type="entry name" value="RNaseH-like_sf"/>
</dbReference>
<dbReference type="InterPro" id="IPR043502">
    <property type="entry name" value="DNA/RNA_pol_sf"/>
</dbReference>
<dbReference type="InterPro" id="IPR036397">
    <property type="entry name" value="RNaseH_sf"/>
</dbReference>
<feature type="region of interest" description="Disordered" evidence="4">
    <location>
        <begin position="1732"/>
        <end position="1751"/>
    </location>
</feature>
<feature type="compositionally biased region" description="Polar residues" evidence="4">
    <location>
        <begin position="336"/>
        <end position="349"/>
    </location>
</feature>
<dbReference type="PANTHER" id="PTHR42648:SF32">
    <property type="entry name" value="RIBONUCLEASE H-LIKE DOMAIN, GAG-PRE-INTEGRASE DOMAIN PROTEIN-RELATED"/>
    <property type="match status" value="1"/>
</dbReference>
<sequence length="2765" mass="314237">MVQPTLYDGGEIFKSHHIPVTVHDSEEFLEIAETTRQKMFMKMNDLESVAKRVKIIPPNYSKENFLPTFTPHTQLTPKQVFWSLDLEKRKVEELKANTLPLRKLAAATVYSPNTPAHLVPRTLPTKCKTVIIIFVLNQLFVDFDKTYTKRITPTRITEGERGFEQTKCCYMTETRAVELEADNLNLYKKFKMMIMITWTSNDAPEFDAFFELNEKDAQLQTHRNTIRKLKAQISQLKANKSDVTGTLFPQPLETYDDSLEYACVYTKTSQELLENVIALCLITVNTRDRYNASIHAKRNKHVTFAAPLETSPNNTSTQVRQLNKPNTDVPVIPSPGVNSVTKASRSQPRSNKKIDRTLTAKSGHKKNVEDHLMNNKFDLHKKNRVDYGISFKRAVVNSNSNLHCKEFRFGNDHFGAIMGYGDYVISDSVISRVYYVEGPGHNLFFVGQFCDSDLEVAFRKHSCFIRDLDGVDLIKGTRGTNLYTISVEDMMRSSPIFLLSKASKNKSWLWHRHLNHLNFSTINDLAQKDLSINGKKYILVIVDDYYRFTWVKFLRTKDETLKVIIKLIKRLQVRLNKTVINIRTDNGIEFGNRHLIQYYESVGISHQKSVPRTPHQNNVVERRNRTLVEAARTMLIFSKALTFLWAKAVATACYTQNRSLIHTLHNKTPYELVHDMKPDLSFLHVFGALCYPTNDSKDLGKLQAKADIGFFVGSGPTPNLLMPGPICSGLMPYSATTIPYLTPKNKELEMMFQPMFDKYFDTPPVSQPVPPAPVVHDPVFQLAPPAPADHVLVSPTGTPASFFIKEDEPSSEATSFGEVSPPDPNQFILPHEHLRKWTNSHSIDNIIGNPSRPWIYKVKLDECGDVLKNKARLVEKGYRQKEGIDFEESFAPVARIEAIRIFIANATSKNMTVYQMDVKTAFLNGELKEEVYVNQPEGFVDPDHTHHIYRLKKALCGLKQAPRAWYDTLSKFLLAKGFFKGVVDPTLFIRRTGKHILHVQIYVDDIIFALTNPRYCDRFSNEMSSKFQMLTIGKMSFFLGISHSPEGIFLNQVKYANEILKKFGLDKCDPVDTPMMERSKLDEDHSGIPVDQTRYRINRVFRYLQGTINMGLWYSKDTAMTLTAYTDADHACCQDTRRSTSGSAQFLDDKLVSWLPKKQTSTSISSTEAKYIAMSRCCAQILWMRSQLTDYGFAYKYIPLYCDNKSAIAICCNNVQHSRSKHIDIQHHFIREQEEKGLVESYFVRTEYQLADIFTKALPRVRFEFIRPRLGMRSLMPETLKHLQEELDMLESAHMNIPDCILLEYYWLHFAYCVPDCVLLEYSWLCFSDCVLDCVLIDAHVCILPDIMADVNVNAPAEQAPAMAPPTHTLIEALQITPVDNNNSFSSPPKPDVLINFVNYLGYPKVVRTLSAIVTNEMHQPWRTLTTIINLCVTGKTSGFERPRALVLQILWGVVNRAHIDYAERMWEEFTQSIHSFIKYKKNLALRSQGKKKANPLVILSVRFTKLIIHHLQSKYKFHLRPDSPLHLPYEEYVLGYLKFSAKGTKRKVFGMPILNELITDDIRGGQYNEYLEKVAKHQRYLTGEEGSDPDSPAPKPATATKPKATRQSMPSVPKAAPVTKLATTKASKSTSSQQPKPAPSALKSTPTKPQEKKQRLVKETSDDPSLAKRSKPGLMTKKCKPTSSLRLVDEFIDEGVSENEPKFDNEEVNLQRVVEESLKDVHATHRGPLPQVVFREPDSGRCQPLPKKKSTTDQYILQRCTPKTADLTGPSIHHEDEKATRADVETDTEELLTHTEKSGEEVSNTVVLGTNPGGQDENQGGPWATAYPNVHENLKLTVEEHVILEEPASSIGTLSSLQHLAKDFSFGDQFFNDKPSEAENEKTTVETEAESMLFVTIQQDTSAISPMTTSVIDLTSRPDSPNVHRPLQVTAIETITTKTTTHPPPPQLQQSTTDSILIKRIGELKQIMANLIQDNKHLEERLDSHGSHLYKLENLDIPQQTDQFLTDLVEVRRKKKIIHDSPKTPPGSPPHQPPPPSPTTGPSGTLRSFRESRSSQVPPPPLSTNQEGQLHGSTTPSSPKTAASAEYTVWTTTDIRFKSSVSLILEDLHMDDDSAPDEQVHSFNDEDIKNDHIPKVNLMHDWWKPLFKEDIPATLEPAWSIPSSDLPIPINDWASALASTYVPPSENSLLAQTSDVATFMDWYCKYKPLPLGGQPGQVTIQTDFFFNKDLEYLRYGSKGGRPTLSISKIKVAYYPDVGLEQMVPDQMWIKKECNYNIAAIIEVLSLYGYDYLKKIILRRADLKEYIIAKRDFKYLYPSDFEDLYLLNLQATGFEYKHDFTVIESPRAVTFRDKYRVQMIMRFNEIHKFSDGTLHQIDKALEYMVKEFKRFDETFSEACDRFKDFLRKCPHHGFLELHQIDTFYNALTQSDQDSLNVATGGNLLNCTPRDALTIIENKSKVCTSRNKPIVSKVSTTTSSSSSSPDVTALTEIVKELETFLEDGISINRHVACKEYAQEVLGFLDSSTSGNLTPSDPIIASSSPSFTPFEGGDFILEKIETFLHTPDELSNFDDDNYDTEGDIRYLEKLLNEDPSPSLPPIKNEDHKQTDVTMTKPSIEEPPELELKDLPPHLEYAFLEGTDKLPIITSKDLKDEEKATLLKVLKSYKRAIAWKISDIKGIDPRFYTHKILMENDFKPAVQHQRRVNLKIHEIIKKEVIKLLDDGLIYPISDSPWVSPVHFVPKKGGMTVVENDDNELIPTRLVTG</sequence>
<feature type="compositionally biased region" description="Pro residues" evidence="4">
    <location>
        <begin position="2024"/>
        <end position="2040"/>
    </location>
</feature>
<gene>
    <name evidence="6" type="ORF">Tci_189299</name>
</gene>
<name>A0A699GSV2_TANCI</name>
<dbReference type="Pfam" id="PF13976">
    <property type="entry name" value="gag_pre-integrs"/>
    <property type="match status" value="1"/>
</dbReference>
<dbReference type="GO" id="GO:0003676">
    <property type="term" value="F:nucleic acid binding"/>
    <property type="evidence" value="ECO:0007669"/>
    <property type="project" value="InterPro"/>
</dbReference>
<feature type="coiled-coil region" evidence="3">
    <location>
        <begin position="212"/>
        <end position="246"/>
    </location>
</feature>
<reference evidence="6" key="1">
    <citation type="journal article" date="2019" name="Sci. Rep.">
        <title>Draft genome of Tanacetum cinerariifolium, the natural source of mosquito coil.</title>
        <authorList>
            <person name="Yamashiro T."/>
            <person name="Shiraishi A."/>
            <person name="Satake H."/>
            <person name="Nakayama K."/>
        </authorList>
    </citation>
    <scope>NUCLEOTIDE SEQUENCE</scope>
</reference>
<feature type="compositionally biased region" description="Polar residues" evidence="4">
    <location>
        <begin position="310"/>
        <end position="326"/>
    </location>
</feature>
<feature type="compositionally biased region" description="Basic and acidic residues" evidence="4">
    <location>
        <begin position="1650"/>
        <end position="1662"/>
    </location>
</feature>
<keyword evidence="3" id="KW-0175">Coiled coil</keyword>
<dbReference type="Gene3D" id="3.30.420.10">
    <property type="entry name" value="Ribonuclease H-like superfamily/Ribonuclease H"/>
    <property type="match status" value="1"/>
</dbReference>